<dbReference type="EMBL" id="CP133615">
    <property type="protein sequence ID" value="WMV24427.1"/>
    <property type="molecule type" value="Genomic_DNA"/>
</dbReference>
<keyword evidence="2" id="KW-1185">Reference proteome</keyword>
<dbReference type="FunFam" id="3.30.70.270:FF:000020">
    <property type="entry name" value="Transposon Tf2-6 polyprotein-like Protein"/>
    <property type="match status" value="1"/>
</dbReference>
<dbReference type="SUPFAM" id="SSF56672">
    <property type="entry name" value="DNA/RNA polymerases"/>
    <property type="match status" value="1"/>
</dbReference>
<name>A0AAF0TL31_SOLVR</name>
<gene>
    <name evidence="1" type="ORF">MTR67_017812</name>
</gene>
<proteinExistence type="predicted"/>
<dbReference type="InterPro" id="IPR051320">
    <property type="entry name" value="Viral_Replic_Matur_Polypro"/>
</dbReference>
<organism evidence="1 2">
    <name type="scientific">Solanum verrucosum</name>
    <dbReference type="NCBI Taxonomy" id="315347"/>
    <lineage>
        <taxon>Eukaryota</taxon>
        <taxon>Viridiplantae</taxon>
        <taxon>Streptophyta</taxon>
        <taxon>Embryophyta</taxon>
        <taxon>Tracheophyta</taxon>
        <taxon>Spermatophyta</taxon>
        <taxon>Magnoliopsida</taxon>
        <taxon>eudicotyledons</taxon>
        <taxon>Gunneridae</taxon>
        <taxon>Pentapetalae</taxon>
        <taxon>asterids</taxon>
        <taxon>lamiids</taxon>
        <taxon>Solanales</taxon>
        <taxon>Solanaceae</taxon>
        <taxon>Solanoideae</taxon>
        <taxon>Solaneae</taxon>
        <taxon>Solanum</taxon>
    </lineage>
</organism>
<reference evidence="1" key="1">
    <citation type="submission" date="2023-08" db="EMBL/GenBank/DDBJ databases">
        <title>A de novo genome assembly of Solanum verrucosum Schlechtendal, a Mexican diploid species geographically isolated from the other diploid A-genome species in potato relatives.</title>
        <authorList>
            <person name="Hosaka K."/>
        </authorList>
    </citation>
    <scope>NUCLEOTIDE SEQUENCE</scope>
    <source>
        <tissue evidence="1">Young leaves</tissue>
    </source>
</reference>
<sequence>MLMRRPSPPLYIKLPVEHGYVLGKSSGGIHIDPKKPEIVQNLPRPLLPSDIQIFLGLAGYYKRFVKEFSLIALPLNTLTLKKVEFIWLEACERSFQDLKTRFTSNDFDIVERFRWTITMGVHLVDFENGSTLFRMARNHLLLDVKAKQDLDPTMVELKKTFSEKSIEAFTDRGYVFGNSKTKLMVVSFYYHCGICLTSSGSFVEFFSKPKAHNDPNSKEVQVAGTQVIGENITKTIYLPLDGDSTTDPSDLYIWFTGTTARGGARGPLTSSHSNLENPHKVNATPRAFPQVAVFTAVREVAYEGEPFLGKLCELTASPPRVEPRLVVATMGHEDPRGHGGQ</sequence>
<protein>
    <submittedName>
        <fullName evidence="1">Uncharacterized protein</fullName>
    </submittedName>
</protein>
<evidence type="ECO:0000313" key="1">
    <source>
        <dbReference type="EMBL" id="WMV24427.1"/>
    </source>
</evidence>
<dbReference type="Gene3D" id="3.30.70.270">
    <property type="match status" value="1"/>
</dbReference>
<dbReference type="PANTHER" id="PTHR33064:SF37">
    <property type="entry name" value="RIBONUCLEASE H"/>
    <property type="match status" value="1"/>
</dbReference>
<dbReference type="InterPro" id="IPR043502">
    <property type="entry name" value="DNA/RNA_pol_sf"/>
</dbReference>
<dbReference type="Proteomes" id="UP001234989">
    <property type="component" value="Chromosome 4"/>
</dbReference>
<dbReference type="InterPro" id="IPR043128">
    <property type="entry name" value="Rev_trsase/Diguanyl_cyclase"/>
</dbReference>
<evidence type="ECO:0000313" key="2">
    <source>
        <dbReference type="Proteomes" id="UP001234989"/>
    </source>
</evidence>
<dbReference type="AlphaFoldDB" id="A0AAF0TL31"/>
<dbReference type="PANTHER" id="PTHR33064">
    <property type="entry name" value="POL PROTEIN"/>
    <property type="match status" value="1"/>
</dbReference>
<accession>A0AAF0TL31</accession>